<organism evidence="1 2">
    <name type="scientific">Corallococcus llansteffanensis</name>
    <dbReference type="NCBI Taxonomy" id="2316731"/>
    <lineage>
        <taxon>Bacteria</taxon>
        <taxon>Pseudomonadati</taxon>
        <taxon>Myxococcota</taxon>
        <taxon>Myxococcia</taxon>
        <taxon>Myxococcales</taxon>
        <taxon>Cystobacterineae</taxon>
        <taxon>Myxococcaceae</taxon>
        <taxon>Corallococcus</taxon>
    </lineage>
</organism>
<protein>
    <submittedName>
        <fullName evidence="1">Tryptophan synthase alpha chain</fullName>
    </submittedName>
</protein>
<feature type="non-terminal residue" evidence="1">
    <location>
        <position position="602"/>
    </location>
</feature>
<accession>A0A3A8MXG1</accession>
<dbReference type="AlphaFoldDB" id="A0A3A8MXG1"/>
<feature type="non-terminal residue" evidence="1">
    <location>
        <position position="1"/>
    </location>
</feature>
<dbReference type="EMBL" id="RAWB01000965">
    <property type="protein sequence ID" value="RKH36957.1"/>
    <property type="molecule type" value="Genomic_DNA"/>
</dbReference>
<evidence type="ECO:0000313" key="2">
    <source>
        <dbReference type="Proteomes" id="UP000272888"/>
    </source>
</evidence>
<name>A0A3A8MXG1_9BACT</name>
<gene>
    <name evidence="1" type="ORF">D7V93_42530</name>
</gene>
<sequence length="602" mass="57574">TKATCDSLGKDCGTVADGCGGTLSCGACPDGQSCGGSGVPNVCGPPPCVPTTCEALGKDCGQVPDGCGAVLECGACGPGMTCGGGGAANVCGHAPCAPATCESLGKDCGPVSDGCGGVLECGACGPGEACGGGGVANVCGQGACLTATCAMLGKDCGEVLDGCGGTLSCGACADGQACGGAGVPNVCGPGTCVPVTCEALGLDCGPVSDGCGAVLECGGCTGPETCGGAGVPNVCGQAPCTKATCDSLGKDCGTVADGCGGTLSCGACPDGQSCGAGGEPNVCAPAACRPASCGLLGKTCGAVPDGCGGTLACGGCTAPETCGGTGVPNVCATSQPVCMDRDLGSALPVTVKGSTVEANDDHAGSCGGAGPPDRGFLWTAPRTGTFTFDTARSAVRSVLAVYGGGCGGAELACATGGISYGGGARVAVALTQGQQVLVTVDAVDGASFTRGYFELHIAELRPSEAGACFDGTDNDGDRWVDCADTDCRDVPGCKGQGCAHHDLGSALPVTFLGETAASGDGFQGTCGALLQQDRAHLWTAPQAGTYVFDTSPGDEATPAGNALYVLTGCRGTELGCASHLHPTRKSAPAVKLTLTQGQTVLV</sequence>
<reference evidence="2" key="1">
    <citation type="submission" date="2018-09" db="EMBL/GenBank/DDBJ databases">
        <authorList>
            <person name="Livingstone P.G."/>
            <person name="Whitworth D.E."/>
        </authorList>
    </citation>
    <scope>NUCLEOTIDE SEQUENCE [LARGE SCALE GENOMIC DNA]</scope>
    <source>
        <strain evidence="2">CA051B</strain>
    </source>
</reference>
<keyword evidence="2" id="KW-1185">Reference proteome</keyword>
<comment type="caution">
    <text evidence="1">The sequence shown here is derived from an EMBL/GenBank/DDBJ whole genome shotgun (WGS) entry which is preliminary data.</text>
</comment>
<evidence type="ECO:0000313" key="1">
    <source>
        <dbReference type="EMBL" id="RKH36957.1"/>
    </source>
</evidence>
<proteinExistence type="predicted"/>
<dbReference type="RefSeq" id="WP_120648625.1">
    <property type="nucleotide sequence ID" value="NZ_RAWB01000965.1"/>
</dbReference>
<dbReference type="Proteomes" id="UP000272888">
    <property type="component" value="Unassembled WGS sequence"/>
</dbReference>